<proteinExistence type="inferred from homology"/>
<dbReference type="AlphaFoldDB" id="A0A418YHP0"/>
<reference evidence="6 7" key="2">
    <citation type="submission" date="2019-01" db="EMBL/GenBank/DDBJ databases">
        <title>Motilimonas pumilus sp. nov., isolated from the gut of sea cucumber (Apostichopus japonicus).</title>
        <authorList>
            <person name="Wang F.-Q."/>
            <person name="Ren L.-H."/>
            <person name="Lin Y.-W."/>
            <person name="Sun G.-H."/>
            <person name="Du Z.-J."/>
            <person name="Zhao J.-X."/>
            <person name="Liu X.-J."/>
            <person name="Liu L.-J."/>
        </authorList>
    </citation>
    <scope>NUCLEOTIDE SEQUENCE [LARGE SCALE GENOMIC DNA]</scope>
    <source>
        <strain evidence="6 7">PLHSC7-2</strain>
    </source>
</reference>
<dbReference type="GO" id="GO:0016646">
    <property type="term" value="F:oxidoreductase activity, acting on the CH-NH group of donors, NAD or NADP as acceptor"/>
    <property type="evidence" value="ECO:0007669"/>
    <property type="project" value="UniProtKB-ARBA"/>
</dbReference>
<evidence type="ECO:0000313" key="6">
    <source>
        <dbReference type="EMBL" id="RJG49893.1"/>
    </source>
</evidence>
<dbReference type="Gene3D" id="2.30.110.10">
    <property type="entry name" value="Electron Transport, Fmn-binding Protein, Chain A"/>
    <property type="match status" value="1"/>
</dbReference>
<evidence type="ECO:0000256" key="3">
    <source>
        <dbReference type="ARBA" id="ARBA00022643"/>
    </source>
</evidence>
<dbReference type="SUPFAM" id="SSF50475">
    <property type="entry name" value="FMN-binding split barrel"/>
    <property type="match status" value="1"/>
</dbReference>
<organism evidence="6 7">
    <name type="scientific">Motilimonas pumila</name>
    <dbReference type="NCBI Taxonomy" id="2303987"/>
    <lineage>
        <taxon>Bacteria</taxon>
        <taxon>Pseudomonadati</taxon>
        <taxon>Pseudomonadota</taxon>
        <taxon>Gammaproteobacteria</taxon>
        <taxon>Alteromonadales</taxon>
        <taxon>Alteromonadales genera incertae sedis</taxon>
        <taxon>Motilimonas</taxon>
    </lineage>
</organism>
<keyword evidence="3" id="KW-0288">FMN</keyword>
<evidence type="ECO:0000256" key="2">
    <source>
        <dbReference type="ARBA" id="ARBA00022630"/>
    </source>
</evidence>
<comment type="cofactor">
    <cofactor evidence="1">
        <name>FMN</name>
        <dbReference type="ChEBI" id="CHEBI:58210"/>
    </cofactor>
</comment>
<dbReference type="Pfam" id="PF01613">
    <property type="entry name" value="Flavin_Reduct"/>
    <property type="match status" value="1"/>
</dbReference>
<feature type="domain" description="Flavin reductase like" evidence="5">
    <location>
        <begin position="19"/>
        <end position="177"/>
    </location>
</feature>
<dbReference type="SMART" id="SM00903">
    <property type="entry name" value="Flavin_Reduct"/>
    <property type="match status" value="1"/>
</dbReference>
<sequence length="208" mass="22336">MLQAMEALSANQIYHLMTQTVIPRPIAWVLTDSSPAGEEQGNYNLAPFSYFTPICSAPPLLLFSVGKKPNGDIKDTTRNVKAHGKMVVHIAATASSEAMTASAATLDHGESEVAVNNIALVDFADFDLPRVADCPIAFGCSLYQLQEIGDTPQSLIIAEIEQVHIDPSVIDPSTDRLKVDALKVDPIARLGGGEYSSLAETFAVQRPK</sequence>
<dbReference type="RefSeq" id="WP_119909539.1">
    <property type="nucleotide sequence ID" value="NZ_QZCH01000003.1"/>
</dbReference>
<reference evidence="6 7" key="1">
    <citation type="submission" date="2018-09" db="EMBL/GenBank/DDBJ databases">
        <authorList>
            <person name="Wang F."/>
        </authorList>
    </citation>
    <scope>NUCLEOTIDE SEQUENCE [LARGE SCALE GENOMIC DNA]</scope>
    <source>
        <strain evidence="6 7">PLHSC7-2</strain>
    </source>
</reference>
<dbReference type="InterPro" id="IPR002563">
    <property type="entry name" value="Flavin_Rdtase-like_dom"/>
</dbReference>
<protein>
    <submittedName>
        <fullName evidence="6">Flavin reductase family protein</fullName>
    </submittedName>
</protein>
<comment type="similarity">
    <text evidence="4">Belongs to the flavoredoxin family.</text>
</comment>
<evidence type="ECO:0000313" key="7">
    <source>
        <dbReference type="Proteomes" id="UP000283255"/>
    </source>
</evidence>
<evidence type="ECO:0000256" key="1">
    <source>
        <dbReference type="ARBA" id="ARBA00001917"/>
    </source>
</evidence>
<dbReference type="Proteomes" id="UP000283255">
    <property type="component" value="Unassembled WGS sequence"/>
</dbReference>
<dbReference type="InterPro" id="IPR012349">
    <property type="entry name" value="Split_barrel_FMN-bd"/>
</dbReference>
<keyword evidence="7" id="KW-1185">Reference proteome</keyword>
<keyword evidence="2" id="KW-0285">Flavoprotein</keyword>
<dbReference type="PANTHER" id="PTHR33798:SF5">
    <property type="entry name" value="FLAVIN REDUCTASE LIKE DOMAIN-CONTAINING PROTEIN"/>
    <property type="match status" value="1"/>
</dbReference>
<dbReference type="PANTHER" id="PTHR33798">
    <property type="entry name" value="FLAVOPROTEIN OXYGENASE"/>
    <property type="match status" value="1"/>
</dbReference>
<evidence type="ECO:0000256" key="4">
    <source>
        <dbReference type="ARBA" id="ARBA00038054"/>
    </source>
</evidence>
<name>A0A418YHP0_9GAMM</name>
<dbReference type="OrthoDB" id="9794638at2"/>
<dbReference type="EMBL" id="QZCH01000003">
    <property type="protein sequence ID" value="RJG49893.1"/>
    <property type="molecule type" value="Genomic_DNA"/>
</dbReference>
<evidence type="ECO:0000259" key="5">
    <source>
        <dbReference type="SMART" id="SM00903"/>
    </source>
</evidence>
<comment type="caution">
    <text evidence="6">The sequence shown here is derived from an EMBL/GenBank/DDBJ whole genome shotgun (WGS) entry which is preliminary data.</text>
</comment>
<dbReference type="GO" id="GO:0010181">
    <property type="term" value="F:FMN binding"/>
    <property type="evidence" value="ECO:0007669"/>
    <property type="project" value="InterPro"/>
</dbReference>
<gene>
    <name evidence="6" type="ORF">D1Z90_04410</name>
</gene>
<accession>A0A418YHP0</accession>